<sequence>MCKNCQCFLLSDSANGRITLHDGMAVNETSQAATPAQNLYNIALEFNNITQWLCYDDFLALEWNVRSIDTSAYFEAHPYEERIHLSTPSRFLKFSFRLHELIELRKMLSRAVARLHWFEVLRNAQN</sequence>
<dbReference type="AlphaFoldDB" id="A0A0E3V5Z8"/>
<dbReference type="RefSeq" id="WP_046375689.1">
    <property type="nucleotide sequence ID" value="NZ_CP010429.1"/>
</dbReference>
<evidence type="ECO:0000313" key="2">
    <source>
        <dbReference type="Proteomes" id="UP000033054"/>
    </source>
</evidence>
<keyword evidence="2" id="KW-1185">Reference proteome</keyword>
<dbReference type="PATRIC" id="fig|1379870.5.peg.749"/>
<accession>A0A0E3V5Z8</accession>
<dbReference type="OrthoDB" id="958436at2"/>
<protein>
    <submittedName>
        <fullName evidence="1">Uncharacterized protein</fullName>
    </submittedName>
</protein>
<organism evidence="1 2">
    <name type="scientific">Spirosoma radiotolerans</name>
    <dbReference type="NCBI Taxonomy" id="1379870"/>
    <lineage>
        <taxon>Bacteria</taxon>
        <taxon>Pseudomonadati</taxon>
        <taxon>Bacteroidota</taxon>
        <taxon>Cytophagia</taxon>
        <taxon>Cytophagales</taxon>
        <taxon>Cytophagaceae</taxon>
        <taxon>Spirosoma</taxon>
    </lineage>
</organism>
<dbReference type="HOGENOM" id="CLU_1980181_0_0_10"/>
<name>A0A0E3V5Z8_9BACT</name>
<evidence type="ECO:0000313" key="1">
    <source>
        <dbReference type="EMBL" id="AKD54091.1"/>
    </source>
</evidence>
<reference evidence="1 2" key="1">
    <citation type="journal article" date="2014" name="Curr. Microbiol.">
        <title>Spirosoma radiotolerans sp. nov., a gamma-radiation-resistant bacterium isolated from gamma ray-irradiated soil.</title>
        <authorList>
            <person name="Lee J.J."/>
            <person name="Srinivasan S."/>
            <person name="Lim S."/>
            <person name="Joe M."/>
            <person name="Im S."/>
            <person name="Bae S.I."/>
            <person name="Park K.R."/>
            <person name="Han J.H."/>
            <person name="Park S.H."/>
            <person name="Joo B.M."/>
            <person name="Park S.J."/>
            <person name="Kim M.K."/>
        </authorList>
    </citation>
    <scope>NUCLEOTIDE SEQUENCE [LARGE SCALE GENOMIC DNA]</scope>
    <source>
        <strain evidence="1 2">DG5A</strain>
    </source>
</reference>
<dbReference type="Proteomes" id="UP000033054">
    <property type="component" value="Chromosome"/>
</dbReference>
<dbReference type="KEGG" id="srd:SD10_03420"/>
<dbReference type="EMBL" id="CP010429">
    <property type="protein sequence ID" value="AKD54091.1"/>
    <property type="molecule type" value="Genomic_DNA"/>
</dbReference>
<proteinExistence type="predicted"/>
<gene>
    <name evidence="1" type="ORF">SD10_03420</name>
</gene>
<dbReference type="STRING" id="1379870.SD10_03420"/>